<protein>
    <recommendedName>
        <fullName evidence="7">Thioredoxin reductase</fullName>
        <ecNumber evidence="7">1.8.1.9</ecNumber>
    </recommendedName>
</protein>
<dbReference type="PANTHER" id="PTHR48105">
    <property type="entry name" value="THIOREDOXIN REDUCTASE 1-RELATED-RELATED"/>
    <property type="match status" value="1"/>
</dbReference>
<dbReference type="SUPFAM" id="SSF51905">
    <property type="entry name" value="FAD/NAD(P)-binding domain"/>
    <property type="match status" value="1"/>
</dbReference>
<dbReference type="GO" id="GO:0005737">
    <property type="term" value="C:cytoplasm"/>
    <property type="evidence" value="ECO:0007669"/>
    <property type="project" value="InterPro"/>
</dbReference>
<keyword evidence="8" id="KW-0521">NADP</keyword>
<dbReference type="InterPro" id="IPR023753">
    <property type="entry name" value="FAD/NAD-binding_dom"/>
</dbReference>
<dbReference type="InterPro" id="IPR008255">
    <property type="entry name" value="Pyr_nucl-diS_OxRdtase_2_AS"/>
</dbReference>
<proteinExistence type="inferred from homology"/>
<dbReference type="AlphaFoldDB" id="A0A4R1MAI8"/>
<dbReference type="NCBIfam" id="TIGR01292">
    <property type="entry name" value="TRX_reduct"/>
    <property type="match status" value="1"/>
</dbReference>
<dbReference type="RefSeq" id="WP_132283272.1">
    <property type="nucleotide sequence ID" value="NZ_SMGQ01000017.1"/>
</dbReference>
<evidence type="ECO:0000259" key="9">
    <source>
        <dbReference type="Pfam" id="PF07992"/>
    </source>
</evidence>
<comment type="subunit">
    <text evidence="7">Homodimer.</text>
</comment>
<dbReference type="InterPro" id="IPR005982">
    <property type="entry name" value="Thioredox_Rdtase"/>
</dbReference>
<evidence type="ECO:0000256" key="2">
    <source>
        <dbReference type="ARBA" id="ARBA00022630"/>
    </source>
</evidence>
<dbReference type="PROSITE" id="PS00573">
    <property type="entry name" value="PYRIDINE_REDOX_2"/>
    <property type="match status" value="1"/>
</dbReference>
<evidence type="ECO:0000256" key="5">
    <source>
        <dbReference type="ARBA" id="ARBA00023157"/>
    </source>
</evidence>
<evidence type="ECO:0000256" key="8">
    <source>
        <dbReference type="RuleBase" id="RU003881"/>
    </source>
</evidence>
<organism evidence="10 11">
    <name type="scientific">Natranaerovirga hydrolytica</name>
    <dbReference type="NCBI Taxonomy" id="680378"/>
    <lineage>
        <taxon>Bacteria</taxon>
        <taxon>Bacillati</taxon>
        <taxon>Bacillota</taxon>
        <taxon>Clostridia</taxon>
        <taxon>Lachnospirales</taxon>
        <taxon>Natranaerovirgaceae</taxon>
        <taxon>Natranaerovirga</taxon>
    </lineage>
</organism>
<dbReference type="InterPro" id="IPR050097">
    <property type="entry name" value="Ferredoxin-NADP_redctase_2"/>
</dbReference>
<dbReference type="GO" id="GO:0019430">
    <property type="term" value="P:removal of superoxide radicals"/>
    <property type="evidence" value="ECO:0007669"/>
    <property type="project" value="UniProtKB-UniRule"/>
</dbReference>
<name>A0A4R1MAI8_9FIRM</name>
<evidence type="ECO:0000256" key="4">
    <source>
        <dbReference type="ARBA" id="ARBA00023002"/>
    </source>
</evidence>
<dbReference type="Pfam" id="PF07992">
    <property type="entry name" value="Pyr_redox_2"/>
    <property type="match status" value="1"/>
</dbReference>
<sequence length="308" mass="33919">MENNIYDLIIIGTGPAGLSAAIYAERAKLKTLLLEKNPMSGGQVVNTYEVDNYPGLPDINGFELGMKFREHAEKLGAQIKSEEVKELDLKSKIKKVVTEQETYETKAIIFSTGAQWRKLGVEGEKALSGLGVSYCATCDGAFFRDKTVAVVGGGDVAVEDAIFLSRFAKKVYLIHRRDELRAVKILQEKLFEIENIEVIWDTVVDKINGKENVTGITITSKKTSETKELAVDGTFIAIGTIPHSDMVKDILETDDYGYIITDENCKTSIDGVFAAGDVRKKLLRQIITAAADGATSVYAIDQYIIENF</sequence>
<gene>
    <name evidence="10" type="ORF">EDC19_2611</name>
</gene>
<dbReference type="PRINTS" id="PR00469">
    <property type="entry name" value="PNDRDTASEII"/>
</dbReference>
<dbReference type="InterPro" id="IPR036188">
    <property type="entry name" value="FAD/NAD-bd_sf"/>
</dbReference>
<comment type="caution">
    <text evidence="10">The sequence shown here is derived from an EMBL/GenBank/DDBJ whole genome shotgun (WGS) entry which is preliminary data.</text>
</comment>
<evidence type="ECO:0000313" key="11">
    <source>
        <dbReference type="Proteomes" id="UP000294545"/>
    </source>
</evidence>
<comment type="catalytic activity">
    <reaction evidence="7">
        <text>[thioredoxin]-dithiol + NADP(+) = [thioredoxin]-disulfide + NADPH + H(+)</text>
        <dbReference type="Rhea" id="RHEA:20345"/>
        <dbReference type="Rhea" id="RHEA-COMP:10698"/>
        <dbReference type="Rhea" id="RHEA-COMP:10700"/>
        <dbReference type="ChEBI" id="CHEBI:15378"/>
        <dbReference type="ChEBI" id="CHEBI:29950"/>
        <dbReference type="ChEBI" id="CHEBI:50058"/>
        <dbReference type="ChEBI" id="CHEBI:57783"/>
        <dbReference type="ChEBI" id="CHEBI:58349"/>
        <dbReference type="EC" id="1.8.1.9"/>
    </reaction>
</comment>
<evidence type="ECO:0000256" key="6">
    <source>
        <dbReference type="ARBA" id="ARBA00023284"/>
    </source>
</evidence>
<dbReference type="OrthoDB" id="9806179at2"/>
<keyword evidence="3 7" id="KW-0274">FAD</keyword>
<keyword evidence="2 7" id="KW-0285">Flavoprotein</keyword>
<dbReference type="Gene3D" id="3.50.50.60">
    <property type="entry name" value="FAD/NAD(P)-binding domain"/>
    <property type="match status" value="2"/>
</dbReference>
<reference evidence="10 11" key="1">
    <citation type="submission" date="2019-03" db="EMBL/GenBank/DDBJ databases">
        <title>Genomic Encyclopedia of Type Strains, Phase IV (KMG-IV): sequencing the most valuable type-strain genomes for metagenomic binning, comparative biology and taxonomic classification.</title>
        <authorList>
            <person name="Goeker M."/>
        </authorList>
    </citation>
    <scope>NUCLEOTIDE SEQUENCE [LARGE SCALE GENOMIC DNA]</scope>
    <source>
        <strain evidence="10 11">DSM 24176</strain>
    </source>
</reference>
<keyword evidence="5" id="KW-1015">Disulfide bond</keyword>
<evidence type="ECO:0000313" key="10">
    <source>
        <dbReference type="EMBL" id="TCK87964.1"/>
    </source>
</evidence>
<comment type="similarity">
    <text evidence="1 7">Belongs to the class-II pyridine nucleotide-disulfide oxidoreductase family.</text>
</comment>
<dbReference type="EMBL" id="SMGQ01000017">
    <property type="protein sequence ID" value="TCK87964.1"/>
    <property type="molecule type" value="Genomic_DNA"/>
</dbReference>
<keyword evidence="11" id="KW-1185">Reference proteome</keyword>
<keyword evidence="6 7" id="KW-0676">Redox-active center</keyword>
<evidence type="ECO:0000256" key="1">
    <source>
        <dbReference type="ARBA" id="ARBA00009333"/>
    </source>
</evidence>
<dbReference type="PRINTS" id="PR00368">
    <property type="entry name" value="FADPNR"/>
</dbReference>
<keyword evidence="4 7" id="KW-0560">Oxidoreductase</keyword>
<feature type="domain" description="FAD/NAD(P)-binding" evidence="9">
    <location>
        <begin position="6"/>
        <end position="293"/>
    </location>
</feature>
<dbReference type="GO" id="GO:0004791">
    <property type="term" value="F:thioredoxin-disulfide reductase (NADPH) activity"/>
    <property type="evidence" value="ECO:0007669"/>
    <property type="project" value="UniProtKB-UniRule"/>
</dbReference>
<accession>A0A4R1MAI8</accession>
<comment type="cofactor">
    <cofactor evidence="8">
        <name>FAD</name>
        <dbReference type="ChEBI" id="CHEBI:57692"/>
    </cofactor>
    <text evidence="8">Binds 1 FAD per subunit.</text>
</comment>
<evidence type="ECO:0000256" key="3">
    <source>
        <dbReference type="ARBA" id="ARBA00022827"/>
    </source>
</evidence>
<dbReference type="EC" id="1.8.1.9" evidence="7"/>
<evidence type="ECO:0000256" key="7">
    <source>
        <dbReference type="RuleBase" id="RU003880"/>
    </source>
</evidence>
<dbReference type="Proteomes" id="UP000294545">
    <property type="component" value="Unassembled WGS sequence"/>
</dbReference>